<proteinExistence type="predicted"/>
<keyword evidence="3" id="KW-1185">Reference proteome</keyword>
<dbReference type="PANTHER" id="PTHR13754:SF13">
    <property type="entry name" value="METALLO-BETA-LACTAMASE SUPERFAMILY PROTEIN (AFU_ORTHOLOGUE AFUA_3G07630)"/>
    <property type="match status" value="1"/>
</dbReference>
<dbReference type="InterPro" id="IPR001279">
    <property type="entry name" value="Metallo-B-lactamas"/>
</dbReference>
<evidence type="ECO:0000313" key="2">
    <source>
        <dbReference type="EMBL" id="MBM6912585.1"/>
    </source>
</evidence>
<dbReference type="Proteomes" id="UP000707138">
    <property type="component" value="Unassembled WGS sequence"/>
</dbReference>
<dbReference type="SMART" id="SM00849">
    <property type="entry name" value="Lactamase_B"/>
    <property type="match status" value="1"/>
</dbReference>
<protein>
    <submittedName>
        <fullName evidence="2">MBL fold metallo-hydrolase</fullName>
    </submittedName>
</protein>
<dbReference type="PANTHER" id="PTHR13754">
    <property type="entry name" value="METALLO-BETA-LACTAMASE SUPERFAMILY PROTEIN"/>
    <property type="match status" value="1"/>
</dbReference>
<dbReference type="Pfam" id="PF00753">
    <property type="entry name" value="Lactamase_B"/>
    <property type="match status" value="1"/>
</dbReference>
<organism evidence="2 3">
    <name type="scientific">Veillonella magna</name>
    <dbReference type="NCBI Taxonomy" id="464322"/>
    <lineage>
        <taxon>Bacteria</taxon>
        <taxon>Bacillati</taxon>
        <taxon>Bacillota</taxon>
        <taxon>Negativicutes</taxon>
        <taxon>Veillonellales</taxon>
        <taxon>Veillonellaceae</taxon>
        <taxon>Veillonella</taxon>
    </lineage>
</organism>
<dbReference type="EMBL" id="JACJLA010000006">
    <property type="protein sequence ID" value="MBM6912585.1"/>
    <property type="molecule type" value="Genomic_DNA"/>
</dbReference>
<gene>
    <name evidence="2" type="ORF">H6A01_04510</name>
</gene>
<sequence length="281" mass="32040">MKIIPLVDDMCHHIPCNPLRKAHGLSLLIQHNNKTLLFDTGPSDAILHNSHKLHINLHTIDHIIISHPHYDHIGGLPYVLTQNDSTPIHLSPYCFQSCYYKLGPFSFPISHPTLLDNLYTDYRSRFHFISTTQAIDTDTILLTNIFGKDSSFKIKNNGKWQFDTFNYEVSLLIRDGAYIYLITGCSHAGISTILEKAIEYTADNYGPLPFIVIGGLHLIQFPKYNLGFLRQNEIDYLVTQTRRGVISHLYVNHCTSQRAYKKLKQKLGNAVTYLCAGQWAP</sequence>
<reference evidence="2 3" key="1">
    <citation type="journal article" date="2021" name="Sci. Rep.">
        <title>The distribution of antibiotic resistance genes in chicken gut microbiota commensals.</title>
        <authorList>
            <person name="Juricova H."/>
            <person name="Matiasovicova J."/>
            <person name="Kubasova T."/>
            <person name="Cejkova D."/>
            <person name="Rychlik I."/>
        </authorList>
    </citation>
    <scope>NUCLEOTIDE SEQUENCE [LARGE SCALE GENOMIC DNA]</scope>
    <source>
        <strain evidence="2 3">An537</strain>
    </source>
</reference>
<accession>A0ABS2GFS4</accession>
<dbReference type="InterPro" id="IPR041712">
    <property type="entry name" value="DHPS-like_MBL-fold"/>
</dbReference>
<name>A0ABS2GFS4_9FIRM</name>
<dbReference type="Gene3D" id="3.60.15.10">
    <property type="entry name" value="Ribonuclease Z/Hydroxyacylglutathione hydrolase-like"/>
    <property type="match status" value="1"/>
</dbReference>
<evidence type="ECO:0000313" key="3">
    <source>
        <dbReference type="Proteomes" id="UP000707138"/>
    </source>
</evidence>
<dbReference type="SUPFAM" id="SSF56281">
    <property type="entry name" value="Metallo-hydrolase/oxidoreductase"/>
    <property type="match status" value="1"/>
</dbReference>
<dbReference type="RefSeq" id="WP_205087684.1">
    <property type="nucleotide sequence ID" value="NZ_JACJLA010000006.1"/>
</dbReference>
<dbReference type="InterPro" id="IPR052926">
    <property type="entry name" value="Metallo-beta-lactamase_dom"/>
</dbReference>
<dbReference type="InterPro" id="IPR036866">
    <property type="entry name" value="RibonucZ/Hydroxyglut_hydro"/>
</dbReference>
<evidence type="ECO:0000259" key="1">
    <source>
        <dbReference type="SMART" id="SM00849"/>
    </source>
</evidence>
<dbReference type="CDD" id="cd07713">
    <property type="entry name" value="DHPS-like_MBL-fold"/>
    <property type="match status" value="1"/>
</dbReference>
<comment type="caution">
    <text evidence="2">The sequence shown here is derived from an EMBL/GenBank/DDBJ whole genome shotgun (WGS) entry which is preliminary data.</text>
</comment>
<feature type="domain" description="Metallo-beta-lactamase" evidence="1">
    <location>
        <begin position="23"/>
        <end position="216"/>
    </location>
</feature>